<evidence type="ECO:0000313" key="6">
    <source>
        <dbReference type="EMBL" id="SPS05328.1"/>
    </source>
</evidence>
<reference evidence="6" key="1">
    <citation type="submission" date="2018-05" db="EMBL/GenBank/DDBJ databases">
        <authorList>
            <person name="Lanie J.A."/>
            <person name="Ng W.-L."/>
            <person name="Kazmierczak K.M."/>
            <person name="Andrzejewski T.M."/>
            <person name="Davidsen T.M."/>
            <person name="Wayne K.J."/>
            <person name="Tettelin H."/>
            <person name="Glass J.I."/>
            <person name="Rusch D."/>
            <person name="Podicherti R."/>
            <person name="Tsui H.-C.T."/>
            <person name="Winkler M.E."/>
        </authorList>
    </citation>
    <scope>NUCLEOTIDE SEQUENCE</scope>
    <source>
        <strain evidence="6">KNB</strain>
    </source>
</reference>
<keyword evidence="5" id="KW-0472">Membrane</keyword>
<sequence length="844" mass="96459">MHSNNSIFNEQEVLKELKHYLPSQAPLKDFVHHNTLHAFQDQKFYDGIRSASKIFGYFVSLQLEDYRALYISKRIRENILKRIIAEKKGVEHLNEWMKKAIGKKYDTSVSPRIGLLRSVWERKYHLNLDSLVHPYLFRILCSYLDQGISIWSFPVGHEGFLASIKEIEKNSFTSFFKGKRARNLLLGGNCKVEDLLKIVVGDESLYKQYLFDQQFAHQGWSGMVSTIEDHPQSLLNQKKISIHDLIVLELLLEIDTLDSQFGQKWLPVGSKLKGRPAGLFDEVPQTELDEVLSIWQDAFEWSYYDQVLAAIQLQGEIDPVPPSHKSFQVVTCIDDRELSFRRYLERIDPECETFATPGFFGVEFFFQPEHGKFYTKCCPAPVTPNYLIKETGSKRKQNKEAYFSKLSHSLFRGWFITQTLGLLSGFKLALNVFRPSAMPAMSSSSAHMDKTSRLTIENKNLSHREKDLQIGFTVEEMVHRVEMILRSIGLVKDFASIVYIVGHGATSINNPHYCAYDCGACGGRPGSVNAKVFCFMANHPLVREELGRRGLVIPEETQFLACLHDTTRDEITYFDENFLSPVNSANHQKNKPVFIQALDFNAKERSRRLVSIDTTLSAEKIHKEILRRSVSLFEPRQELNHSTNAICFVGRRDLSKNIYLDRRSSMNSYDYQLDPDGKYLANVMKPIAPVMGGINLEYFFSRVDNYRLGAGTKLPHNVMGLIGVANGSDGDLRPGLPSQMIEVHDPVRLLVIVEQLPEIVLGAISQQAATYEFYINEWVRLVAVHPETRELSVFRDGRFTLYRPLTRSLDSISDVVSLIETVKAAESIQIVEATKENLPVYLMH</sequence>
<evidence type="ECO:0000256" key="3">
    <source>
        <dbReference type="ARBA" id="ARBA00022723"/>
    </source>
</evidence>
<accession>A0A2X0QUS7</accession>
<dbReference type="InterPro" id="IPR018752">
    <property type="entry name" value="DabA"/>
</dbReference>
<dbReference type="EMBL" id="LS423452">
    <property type="protein sequence ID" value="SPS05328.1"/>
    <property type="molecule type" value="Genomic_DNA"/>
</dbReference>
<keyword evidence="4" id="KW-0862">Zinc</keyword>
<evidence type="ECO:0000256" key="2">
    <source>
        <dbReference type="ARBA" id="ARBA00022475"/>
    </source>
</evidence>
<evidence type="ECO:0000256" key="5">
    <source>
        <dbReference type="ARBA" id="ARBA00023136"/>
    </source>
</evidence>
<keyword evidence="2" id="KW-1003">Cell membrane</keyword>
<gene>
    <name evidence="6" type="ORF">NITFAB_0918</name>
</gene>
<dbReference type="GO" id="GO:0046872">
    <property type="term" value="F:metal ion binding"/>
    <property type="evidence" value="ECO:0007669"/>
    <property type="project" value="UniProtKB-KW"/>
</dbReference>
<name>A0A2X0QUS7_9PROT</name>
<organism evidence="6">
    <name type="scientific">Candidatus Nitrotoga fabula</name>
    <dbReference type="NCBI Taxonomy" id="2182327"/>
    <lineage>
        <taxon>Bacteria</taxon>
        <taxon>Pseudomonadati</taxon>
        <taxon>Pseudomonadota</taxon>
        <taxon>Betaproteobacteria</taxon>
        <taxon>Nitrosomonadales</taxon>
        <taxon>Gallionellaceae</taxon>
        <taxon>Candidatus Nitrotoga</taxon>
    </lineage>
</organism>
<protein>
    <submittedName>
        <fullName evidence="6">Uncharacterized protein</fullName>
    </submittedName>
</protein>
<dbReference type="AlphaFoldDB" id="A0A2X0QUS7"/>
<keyword evidence="1" id="KW-0813">Transport</keyword>
<evidence type="ECO:0000256" key="4">
    <source>
        <dbReference type="ARBA" id="ARBA00022833"/>
    </source>
</evidence>
<dbReference type="Pfam" id="PF10070">
    <property type="entry name" value="DabA"/>
    <property type="match status" value="1"/>
</dbReference>
<dbReference type="PANTHER" id="PTHR38344:SF1">
    <property type="entry name" value="INORGANIC CARBON TRANSPORTER SUBUNIT DABA-RELATED"/>
    <property type="match status" value="1"/>
</dbReference>
<dbReference type="PANTHER" id="PTHR38344">
    <property type="entry name" value="UPF0753 PROTEIN AQ_863"/>
    <property type="match status" value="1"/>
</dbReference>
<evidence type="ECO:0000256" key="1">
    <source>
        <dbReference type="ARBA" id="ARBA00022448"/>
    </source>
</evidence>
<proteinExistence type="predicted"/>
<keyword evidence="3" id="KW-0479">Metal-binding</keyword>